<dbReference type="Proteomes" id="UP001055167">
    <property type="component" value="Unassembled WGS sequence"/>
</dbReference>
<reference evidence="3" key="1">
    <citation type="journal article" date="2021" name="Front. Microbiol.">
        <title>Comprehensive Comparative Genomics and Phenotyping of Methylobacterium Species.</title>
        <authorList>
            <person name="Alessa O."/>
            <person name="Ogura Y."/>
            <person name="Fujitani Y."/>
            <person name="Takami H."/>
            <person name="Hayashi T."/>
            <person name="Sahin N."/>
            <person name="Tani A."/>
        </authorList>
    </citation>
    <scope>NUCLEOTIDE SEQUENCE</scope>
    <source>
        <strain evidence="3">KCTC 52305</strain>
    </source>
</reference>
<keyword evidence="2" id="KW-0732">Signal</keyword>
<evidence type="ECO:0000313" key="4">
    <source>
        <dbReference type="Proteomes" id="UP001055167"/>
    </source>
</evidence>
<comment type="caution">
    <text evidence="3">The sequence shown here is derived from an EMBL/GenBank/DDBJ whole genome shotgun (WGS) entry which is preliminary data.</text>
</comment>
<reference evidence="3" key="2">
    <citation type="submission" date="2021-08" db="EMBL/GenBank/DDBJ databases">
        <authorList>
            <person name="Tani A."/>
            <person name="Ola A."/>
            <person name="Ogura Y."/>
            <person name="Katsura K."/>
            <person name="Hayashi T."/>
        </authorList>
    </citation>
    <scope>NUCLEOTIDE SEQUENCE</scope>
    <source>
        <strain evidence="3">KCTC 52305</strain>
    </source>
</reference>
<proteinExistence type="predicted"/>
<name>A0ABQ4R681_9HYPH</name>
<gene>
    <name evidence="3" type="ORF">OPKNFCMD_5030</name>
</gene>
<organism evidence="3 4">
    <name type="scientific">Methylobacterium crusticola</name>
    <dbReference type="NCBI Taxonomy" id="1697972"/>
    <lineage>
        <taxon>Bacteria</taxon>
        <taxon>Pseudomonadati</taxon>
        <taxon>Pseudomonadota</taxon>
        <taxon>Alphaproteobacteria</taxon>
        <taxon>Hyphomicrobiales</taxon>
        <taxon>Methylobacteriaceae</taxon>
        <taxon>Methylobacterium</taxon>
    </lineage>
</organism>
<feature type="compositionally biased region" description="Low complexity" evidence="1">
    <location>
        <begin position="35"/>
        <end position="60"/>
    </location>
</feature>
<evidence type="ECO:0000313" key="3">
    <source>
        <dbReference type="EMBL" id="GJD52267.1"/>
    </source>
</evidence>
<feature type="compositionally biased region" description="Gly residues" evidence="1">
    <location>
        <begin position="61"/>
        <end position="70"/>
    </location>
</feature>
<protein>
    <recommendedName>
        <fullName evidence="5">Translation initiation factor IF-2</fullName>
    </recommendedName>
</protein>
<keyword evidence="4" id="KW-1185">Reference proteome</keyword>
<evidence type="ECO:0000256" key="2">
    <source>
        <dbReference type="SAM" id="SignalP"/>
    </source>
</evidence>
<feature type="compositionally biased region" description="Polar residues" evidence="1">
    <location>
        <begin position="88"/>
        <end position="97"/>
    </location>
</feature>
<evidence type="ECO:0008006" key="5">
    <source>
        <dbReference type="Google" id="ProtNLM"/>
    </source>
</evidence>
<accession>A0ABQ4R681</accession>
<dbReference type="EMBL" id="BPQH01000018">
    <property type="protein sequence ID" value="GJD52267.1"/>
    <property type="molecule type" value="Genomic_DNA"/>
</dbReference>
<dbReference type="RefSeq" id="WP_128560262.1">
    <property type="nucleotide sequence ID" value="NZ_BPQH01000018.1"/>
</dbReference>
<sequence length="97" mass="9121">MRLLSLLAVSAALAATPVLAQSPSGNAGQPSRDVPQAGQATGGPRATPAAPMNPGPDATGTVGGAPGGGVESAKRGNDAAPNRAAPNLGTTSGGPSR</sequence>
<feature type="region of interest" description="Disordered" evidence="1">
    <location>
        <begin position="20"/>
        <end position="97"/>
    </location>
</feature>
<feature type="signal peptide" evidence="2">
    <location>
        <begin position="1"/>
        <end position="20"/>
    </location>
</feature>
<feature type="chain" id="PRO_5045750461" description="Translation initiation factor IF-2" evidence="2">
    <location>
        <begin position="21"/>
        <end position="97"/>
    </location>
</feature>
<evidence type="ECO:0000256" key="1">
    <source>
        <dbReference type="SAM" id="MobiDB-lite"/>
    </source>
</evidence>